<accession>A0A8T8TQ17</accession>
<evidence type="ECO:0000259" key="2">
    <source>
        <dbReference type="PROSITE" id="PS52001"/>
    </source>
</evidence>
<keyword evidence="6" id="KW-1185">Reference proteome</keyword>
<sequence length="335" mass="33181">MSRTASGSAPAANTTSNSGGGGGGARGAAATAAGAGAGAGAGASGTATPPTSAASTTAPATAPTTAPPALSDLTPLLGTTLKLTLTTPGAPPATGKLFAFDPNLGTVALETELGRVPAYLVGSIAGGAGGLKRATTTTEKGGEDGMLPRTGFRLIKIREVKKVEVVPTSSVSAGTNGAPTPNDGARAGAGPDRLTALHALNVATLDARANAAIRDAHTRASRRGVGVSTQAQGIFDALSKTLPCRWHGAHIIVLDEVVISGPKYDGSSTNVPSFTQDQLRAALDGAPLPPSADGSTLPPQAQNTVRAKAASWQRVVKVLEGERAKILRQEGVVAV</sequence>
<dbReference type="InterPro" id="IPR047574">
    <property type="entry name" value="AD"/>
</dbReference>
<feature type="domain" description="AD" evidence="2">
    <location>
        <begin position="198"/>
        <end position="291"/>
    </location>
</feature>
<name>A0A8T8TQ17_9BASI</name>
<evidence type="ECO:0000313" key="3">
    <source>
        <dbReference type="EMBL" id="CAD6945343.1"/>
    </source>
</evidence>
<evidence type="ECO:0000313" key="4">
    <source>
        <dbReference type="EMBL" id="KAE8264692.1"/>
    </source>
</evidence>
<gene>
    <name evidence="4" type="ORF">A4X03_0g768</name>
    <name evidence="3" type="ORF">JKIAZH3_G3992</name>
</gene>
<dbReference type="EMBL" id="LWDD02000051">
    <property type="protein sequence ID" value="KAE8264692.1"/>
    <property type="molecule type" value="Genomic_DNA"/>
</dbReference>
<dbReference type="Proteomes" id="UP000836402">
    <property type="component" value="Unassembled WGS sequence"/>
</dbReference>
<reference evidence="3" key="3">
    <citation type="submission" date="2020-10" db="EMBL/GenBank/DDBJ databases">
        <authorList>
            <person name="Sedaghatjoo S."/>
        </authorList>
    </citation>
    <scope>NUCLEOTIDE SEQUENCE</scope>
    <source>
        <strain evidence="3">AZH3</strain>
    </source>
</reference>
<dbReference type="Proteomes" id="UP000077671">
    <property type="component" value="Unassembled WGS sequence"/>
</dbReference>
<dbReference type="InterPro" id="IPR039683">
    <property type="entry name" value="Lsm12-like"/>
</dbReference>
<dbReference type="PROSITE" id="PS52001">
    <property type="entry name" value="AD"/>
    <property type="match status" value="1"/>
</dbReference>
<dbReference type="Pfam" id="PF09793">
    <property type="entry name" value="AD"/>
    <property type="match status" value="1"/>
</dbReference>
<organism evidence="4 5">
    <name type="scientific">Tilletia caries</name>
    <name type="common">wheat bunt fungus</name>
    <dbReference type="NCBI Taxonomy" id="13290"/>
    <lineage>
        <taxon>Eukaryota</taxon>
        <taxon>Fungi</taxon>
        <taxon>Dikarya</taxon>
        <taxon>Basidiomycota</taxon>
        <taxon>Ustilaginomycotina</taxon>
        <taxon>Exobasidiomycetes</taxon>
        <taxon>Tilletiales</taxon>
        <taxon>Tilletiaceae</taxon>
        <taxon>Tilletia</taxon>
    </lineage>
</organism>
<evidence type="ECO:0000313" key="6">
    <source>
        <dbReference type="Proteomes" id="UP000836402"/>
    </source>
</evidence>
<dbReference type="PANTHER" id="PTHR13542">
    <property type="entry name" value="LSM12 HOMOLOG"/>
    <property type="match status" value="1"/>
</dbReference>
<feature type="region of interest" description="Disordered" evidence="1">
    <location>
        <begin position="1"/>
        <end position="72"/>
    </location>
</feature>
<feature type="compositionally biased region" description="Low complexity" evidence="1">
    <location>
        <begin position="44"/>
        <end position="72"/>
    </location>
</feature>
<reference evidence="4" key="1">
    <citation type="submission" date="2016-04" db="EMBL/GenBank/DDBJ databases">
        <authorList>
            <person name="Nguyen H.D."/>
            <person name="Kesanakurti P."/>
            <person name="Cullis J."/>
            <person name="Levesque C.A."/>
            <person name="Hambleton S."/>
        </authorList>
    </citation>
    <scope>NUCLEOTIDE SEQUENCE</scope>
    <source>
        <strain evidence="4">DAOMC 238032</strain>
    </source>
</reference>
<comment type="caution">
    <text evidence="4">The sequence shown here is derived from an EMBL/GenBank/DDBJ whole genome shotgun (WGS) entry which is preliminary data.</text>
</comment>
<dbReference type="InterPro" id="IPR019181">
    <property type="entry name" value="LSM12_ABD"/>
</dbReference>
<evidence type="ECO:0000313" key="5">
    <source>
        <dbReference type="Proteomes" id="UP000077671"/>
    </source>
</evidence>
<evidence type="ECO:0000256" key="1">
    <source>
        <dbReference type="SAM" id="MobiDB-lite"/>
    </source>
</evidence>
<dbReference type="AlphaFoldDB" id="A0A8T8TQ17"/>
<reference evidence="4" key="2">
    <citation type="journal article" date="2019" name="IMA Fungus">
        <title>Genome sequencing and comparison of five Tilletia species to identify candidate genes for the detection of regulated species infecting wheat.</title>
        <authorList>
            <person name="Nguyen H.D.T."/>
            <person name="Sultana T."/>
            <person name="Kesanakurti P."/>
            <person name="Hambleton S."/>
        </authorList>
    </citation>
    <scope>NUCLEOTIDE SEQUENCE</scope>
    <source>
        <strain evidence="4">DAOMC 238032</strain>
    </source>
</reference>
<dbReference type="SMART" id="SM00995">
    <property type="entry name" value="AD"/>
    <property type="match status" value="1"/>
</dbReference>
<proteinExistence type="predicted"/>
<dbReference type="EMBL" id="CAJHJG010004856">
    <property type="protein sequence ID" value="CAD6945343.1"/>
    <property type="molecule type" value="Genomic_DNA"/>
</dbReference>
<protein>
    <recommendedName>
        <fullName evidence="2">AD domain-containing protein</fullName>
    </recommendedName>
</protein>